<dbReference type="Proteomes" id="UP000030854">
    <property type="component" value="Unassembled WGS sequence"/>
</dbReference>
<keyword evidence="4" id="KW-0560">Oxidoreductase</keyword>
<dbReference type="AlphaFoldDB" id="A0A0B1PFB0"/>
<comment type="caution">
    <text evidence="7">The sequence shown here is derived from an EMBL/GenBank/DDBJ whole genome shotgun (WGS) entry which is preliminary data.</text>
</comment>
<dbReference type="PANTHER" id="PTHR11903">
    <property type="entry name" value="PROSTAGLANDIN G/H SYNTHASE"/>
    <property type="match status" value="1"/>
</dbReference>
<dbReference type="GO" id="GO:0004601">
    <property type="term" value="F:peroxidase activity"/>
    <property type="evidence" value="ECO:0007669"/>
    <property type="project" value="InterPro"/>
</dbReference>
<dbReference type="InterPro" id="IPR036396">
    <property type="entry name" value="Cyt_P450_sf"/>
</dbReference>
<evidence type="ECO:0000313" key="7">
    <source>
        <dbReference type="EMBL" id="KHJ35264.1"/>
    </source>
</evidence>
<name>A0A0B1PFB0_UNCNE</name>
<keyword evidence="2 6" id="KW-0479">Metal-binding</keyword>
<keyword evidence="5 6" id="KW-0408">Iron</keyword>
<dbReference type="OMA" id="INEWGRW"/>
<evidence type="ECO:0000256" key="5">
    <source>
        <dbReference type="ARBA" id="ARBA00023004"/>
    </source>
</evidence>
<dbReference type="InterPro" id="IPR034812">
    <property type="entry name" value="Ppo-like_N"/>
</dbReference>
<dbReference type="GO" id="GO:0020037">
    <property type="term" value="F:heme binding"/>
    <property type="evidence" value="ECO:0007669"/>
    <property type="project" value="InterPro"/>
</dbReference>
<feature type="binding site" description="axial binding residue" evidence="6">
    <location>
        <position position="336"/>
    </location>
    <ligand>
        <name>heme b</name>
        <dbReference type="ChEBI" id="CHEBI:60344"/>
    </ligand>
    <ligandPart>
        <name>Fe</name>
        <dbReference type="ChEBI" id="CHEBI:18248"/>
    </ligandPart>
</feature>
<dbReference type="SUPFAM" id="SSF48264">
    <property type="entry name" value="Cytochrome P450"/>
    <property type="match status" value="1"/>
</dbReference>
<dbReference type="SUPFAM" id="SSF48113">
    <property type="entry name" value="Heme-dependent peroxidases"/>
    <property type="match status" value="1"/>
</dbReference>
<dbReference type="STRING" id="52586.A0A0B1PFB0"/>
<dbReference type="InterPro" id="IPR010255">
    <property type="entry name" value="Haem_peroxidase_sf"/>
</dbReference>
<evidence type="ECO:0000256" key="3">
    <source>
        <dbReference type="ARBA" id="ARBA00022964"/>
    </source>
</evidence>
<dbReference type="InterPro" id="IPR037120">
    <property type="entry name" value="Haem_peroxidase_sf_animal"/>
</dbReference>
<dbReference type="GO" id="GO:0051213">
    <property type="term" value="F:dioxygenase activity"/>
    <property type="evidence" value="ECO:0007669"/>
    <property type="project" value="UniProtKB-KW"/>
</dbReference>
<proteinExistence type="predicted"/>
<dbReference type="Pfam" id="PF03098">
    <property type="entry name" value="An_peroxidase"/>
    <property type="match status" value="1"/>
</dbReference>
<accession>A0A0B1PFB0</accession>
<sequence length="1033" mass="117021">MPKSNNYLTDIKKLDIKDLKTLFLLFEAQIKGKQDDNKYLLENLIKLLAKWNQGSKIGDKLTNAFISDLWNALEHPPTSSLGSEYMYRAADGGFNNIRIPDLGRSGTPYARIAKPVKLQNIALPDPGVIFDALLVRENKFQPHPNKISSMLFYLASIIIHDIFRTDHYDFNISNTSSYLDLAPLYGSNQQEQDTVRTFKDGKLKPDCFSEKRILGFPPGVGVILIMFNRFHNYVVSKLAAINENGRFRKPSNPSAKDEWIKYDNDLFQTGRLITCGLYVNCVLKDYVRTILNLNRTDSKWNLDPRTEEGKSLFDIQVPEGVGNQVAAEFNVIYRWHSAISERDDQWTQNLYSNLFPGKDSDEVTLEEFLRTLDEFEKKIPNDPMDRKFANLSRDSDGKFSDDDLVNILETSICDISGSFGANTVPKILRSVEILGIVQSRAWRMASLNEFREASGLLRHKTFEDINPDPTVCKKLRNLYDHPDCVEFYAGLIVEKPKPPMNPGSGLCVNFTTSYSILSDAVSLVRGDRFFTTDYTAKHLTNWGFKEVESDTSIDEGCVLFKLILRAFPHHFKDNSIYAHFPFVIPDENLKIQRTLGRANKYCWDKSKREIDPVVLKSHAAAQMVLNDQTNWKFIGDQNISLLQINSSNSAHPDQLETEVKEFYQKTAAQLFKEYTFEDPGKRANQVDIVRNISNLVNTRFAAYLFNISIKTNENPSGKFMDYEIYKNLALLYTSSALNYDVAKGFELREAALKLNNQLSKLIIKNIDQIRSPGLFSQLRAKLNKSAILPPIGSTLLQKIVKDKISSTDIVLNHVLPTAAFIAVEWSQVFCQAVDFFLEAGSRFLPDLYTCSHANTPEADEKIERYFLEGVRLSSISGIYRIYQPLSNDDAPMTEIQDGAQTFAISKGQRVFVDLPVASSDPNIYSDPTEVILTRPLDTYLQYGFGPHQQATSKDISIIAMITMFKTVFGLKGLRRAQGSGPNGSWAWGESQGQLKKVEIPPPLPGVSSSSYMTRDQSNFCPFPTTMNISWDLE</sequence>
<evidence type="ECO:0000313" key="8">
    <source>
        <dbReference type="Proteomes" id="UP000030854"/>
    </source>
</evidence>
<dbReference type="Gene3D" id="1.10.630.10">
    <property type="entry name" value="Cytochrome P450"/>
    <property type="match status" value="1"/>
</dbReference>
<dbReference type="GO" id="GO:0004497">
    <property type="term" value="F:monooxygenase activity"/>
    <property type="evidence" value="ECO:0007669"/>
    <property type="project" value="InterPro"/>
</dbReference>
<dbReference type="Gene3D" id="1.10.640.10">
    <property type="entry name" value="Haem peroxidase domain superfamily, animal type"/>
    <property type="match status" value="1"/>
</dbReference>
<dbReference type="EMBL" id="JNVN01000449">
    <property type="protein sequence ID" value="KHJ35264.1"/>
    <property type="molecule type" value="Genomic_DNA"/>
</dbReference>
<evidence type="ECO:0000256" key="2">
    <source>
        <dbReference type="ARBA" id="ARBA00022723"/>
    </source>
</evidence>
<dbReference type="CDD" id="cd09817">
    <property type="entry name" value="linoleate_diol_synthase_like"/>
    <property type="match status" value="1"/>
</dbReference>
<dbReference type="GO" id="GO:0006631">
    <property type="term" value="P:fatty acid metabolic process"/>
    <property type="evidence" value="ECO:0007669"/>
    <property type="project" value="UniProtKB-ARBA"/>
</dbReference>
<dbReference type="GO" id="GO:0016705">
    <property type="term" value="F:oxidoreductase activity, acting on paired donors, with incorporation or reduction of molecular oxygen"/>
    <property type="evidence" value="ECO:0007669"/>
    <property type="project" value="InterPro"/>
</dbReference>
<reference evidence="7 8" key="1">
    <citation type="journal article" date="2014" name="BMC Genomics">
        <title>Adaptive genomic structural variation in the grape powdery mildew pathogen, Erysiphe necator.</title>
        <authorList>
            <person name="Jones L."/>
            <person name="Riaz S."/>
            <person name="Morales-Cruz A."/>
            <person name="Amrine K.C."/>
            <person name="McGuire B."/>
            <person name="Gubler W.D."/>
            <person name="Walker M.A."/>
            <person name="Cantu D."/>
        </authorList>
    </citation>
    <scope>NUCLEOTIDE SEQUENCE [LARGE SCALE GENOMIC DNA]</scope>
    <source>
        <strain evidence="8">c</strain>
    </source>
</reference>
<dbReference type="InterPro" id="IPR019791">
    <property type="entry name" value="Haem_peroxidase_animal"/>
</dbReference>
<dbReference type="InterPro" id="IPR050783">
    <property type="entry name" value="Oxylipin_biosynth_metab"/>
</dbReference>
<evidence type="ECO:0000256" key="1">
    <source>
        <dbReference type="ARBA" id="ARBA00022617"/>
    </source>
</evidence>
<dbReference type="PANTHER" id="PTHR11903:SF37">
    <property type="entry name" value="PSI-PRODUCING OXYGENASE A"/>
    <property type="match status" value="1"/>
</dbReference>
<keyword evidence="3" id="KW-0223">Dioxygenase</keyword>
<protein>
    <submittedName>
        <fullName evidence="7">Putative fatty acid oxygenase</fullName>
    </submittedName>
</protein>
<keyword evidence="1 6" id="KW-0349">Heme</keyword>
<evidence type="ECO:0000256" key="4">
    <source>
        <dbReference type="ARBA" id="ARBA00023002"/>
    </source>
</evidence>
<dbReference type="GO" id="GO:0006979">
    <property type="term" value="P:response to oxidative stress"/>
    <property type="evidence" value="ECO:0007669"/>
    <property type="project" value="InterPro"/>
</dbReference>
<evidence type="ECO:0000256" key="6">
    <source>
        <dbReference type="PIRSR" id="PIRSR619791-2"/>
    </source>
</evidence>
<dbReference type="GO" id="GO:0005506">
    <property type="term" value="F:iron ion binding"/>
    <property type="evidence" value="ECO:0007669"/>
    <property type="project" value="InterPro"/>
</dbReference>
<dbReference type="PRINTS" id="PR00457">
    <property type="entry name" value="ANPEROXIDASE"/>
</dbReference>
<gene>
    <name evidence="7" type="ORF">EV44_g1141</name>
</gene>
<dbReference type="PROSITE" id="PS50292">
    <property type="entry name" value="PEROXIDASE_3"/>
    <property type="match status" value="1"/>
</dbReference>
<organism evidence="7 8">
    <name type="scientific">Uncinula necator</name>
    <name type="common">Grape powdery mildew</name>
    <dbReference type="NCBI Taxonomy" id="52586"/>
    <lineage>
        <taxon>Eukaryota</taxon>
        <taxon>Fungi</taxon>
        <taxon>Dikarya</taxon>
        <taxon>Ascomycota</taxon>
        <taxon>Pezizomycotina</taxon>
        <taxon>Leotiomycetes</taxon>
        <taxon>Erysiphales</taxon>
        <taxon>Erysiphaceae</taxon>
        <taxon>Erysiphe</taxon>
    </lineage>
</organism>
<keyword evidence="8" id="KW-1185">Reference proteome</keyword>
<dbReference type="HOGENOM" id="CLU_002329_1_0_1"/>